<dbReference type="Gramene" id="TVU23085">
    <property type="protein sequence ID" value="TVU23085"/>
    <property type="gene ID" value="EJB05_32822"/>
</dbReference>
<feature type="non-terminal residue" evidence="2">
    <location>
        <position position="1"/>
    </location>
</feature>
<dbReference type="Proteomes" id="UP000324897">
    <property type="component" value="Unassembled WGS sequence"/>
</dbReference>
<feature type="transmembrane region" description="Helical" evidence="1">
    <location>
        <begin position="18"/>
        <end position="43"/>
    </location>
</feature>
<sequence length="94" mass="10447">MVFSSHISEFVSVSNQFIIPYTGSIVSVFVSLLCSGCFTAATLQLRLQCMERNGRRHMQGNTKGVLWIRVPFGTDIGSVSELELESEYSSSLQH</sequence>
<dbReference type="AlphaFoldDB" id="A0A5J9UH71"/>
<gene>
    <name evidence="2" type="ORF">EJB05_32822</name>
</gene>
<keyword evidence="1" id="KW-0472">Membrane</keyword>
<organism evidence="2 3">
    <name type="scientific">Eragrostis curvula</name>
    <name type="common">weeping love grass</name>
    <dbReference type="NCBI Taxonomy" id="38414"/>
    <lineage>
        <taxon>Eukaryota</taxon>
        <taxon>Viridiplantae</taxon>
        <taxon>Streptophyta</taxon>
        <taxon>Embryophyta</taxon>
        <taxon>Tracheophyta</taxon>
        <taxon>Spermatophyta</taxon>
        <taxon>Magnoliopsida</taxon>
        <taxon>Liliopsida</taxon>
        <taxon>Poales</taxon>
        <taxon>Poaceae</taxon>
        <taxon>PACMAD clade</taxon>
        <taxon>Chloridoideae</taxon>
        <taxon>Eragrostideae</taxon>
        <taxon>Eragrostidinae</taxon>
        <taxon>Eragrostis</taxon>
    </lineage>
</organism>
<keyword evidence="3" id="KW-1185">Reference proteome</keyword>
<accession>A0A5J9UH71</accession>
<evidence type="ECO:0000313" key="3">
    <source>
        <dbReference type="Proteomes" id="UP000324897"/>
    </source>
</evidence>
<dbReference type="EMBL" id="RWGY01000026">
    <property type="protein sequence ID" value="TVU23085.1"/>
    <property type="molecule type" value="Genomic_DNA"/>
</dbReference>
<evidence type="ECO:0000313" key="2">
    <source>
        <dbReference type="EMBL" id="TVU23085.1"/>
    </source>
</evidence>
<name>A0A5J9UH71_9POAL</name>
<comment type="caution">
    <text evidence="2">The sequence shown here is derived from an EMBL/GenBank/DDBJ whole genome shotgun (WGS) entry which is preliminary data.</text>
</comment>
<reference evidence="2 3" key="1">
    <citation type="journal article" date="2019" name="Sci. Rep.">
        <title>A high-quality genome of Eragrostis curvula grass provides insights into Poaceae evolution and supports new strategies to enhance forage quality.</title>
        <authorList>
            <person name="Carballo J."/>
            <person name="Santos B.A.C.M."/>
            <person name="Zappacosta D."/>
            <person name="Garbus I."/>
            <person name="Selva J.P."/>
            <person name="Gallo C.A."/>
            <person name="Diaz A."/>
            <person name="Albertini E."/>
            <person name="Caccamo M."/>
            <person name="Echenique V."/>
        </authorList>
    </citation>
    <scope>NUCLEOTIDE SEQUENCE [LARGE SCALE GENOMIC DNA]</scope>
    <source>
        <strain evidence="3">cv. Victoria</strain>
        <tissue evidence="2">Leaf</tissue>
    </source>
</reference>
<evidence type="ECO:0000256" key="1">
    <source>
        <dbReference type="SAM" id="Phobius"/>
    </source>
</evidence>
<keyword evidence="1" id="KW-0812">Transmembrane</keyword>
<keyword evidence="1" id="KW-1133">Transmembrane helix</keyword>
<protein>
    <submittedName>
        <fullName evidence="2">Uncharacterized protein</fullName>
    </submittedName>
</protein>
<proteinExistence type="predicted"/>